<proteinExistence type="predicted"/>
<sequence>MRSTRFLGRRWTAPTVLLLATALVATGCGGGGEDGPVELRYSWWGNADRAELMREAIDLFEAEHPDITITPTFSEYNAYWEKLSTEAAGGGMADVAQMDISYLREYADRGLLLDLSELEGNGLDTGDLVDGFEQAGVIDDARYAVPVAANTFALFYVPELFEAAGAPAPEPGWSWDDYHEAIAAVTEHTGGEPYGGADYTGLIWALELQLRQEGGELFTEDGRLAFDEPRLAEFWNETAGFREDEIVVPAAQYVQAQPVSPLGANIGASEFNWDNFLARYEGEADAEVALAPVPTSDPERSGQYLRPSMMLAASSQTEHPEQAAELIDFLINSPEVGELFGGNRGIPATNVQRESARLDGVDRAIADYEEERAADLRELPPVPPAGMGSLEAEFIRLSEEVGYGRLTPQDAAGEFFAFADRTLSS</sequence>
<dbReference type="SUPFAM" id="SSF53850">
    <property type="entry name" value="Periplasmic binding protein-like II"/>
    <property type="match status" value="1"/>
</dbReference>
<dbReference type="EMBL" id="JBHTBH010000002">
    <property type="protein sequence ID" value="MFC7327365.1"/>
    <property type="molecule type" value="Genomic_DNA"/>
</dbReference>
<dbReference type="PANTHER" id="PTHR43649">
    <property type="entry name" value="ARABINOSE-BINDING PROTEIN-RELATED"/>
    <property type="match status" value="1"/>
</dbReference>
<organism evidence="2 3">
    <name type="scientific">Marinactinospora rubrisoli</name>
    <dbReference type="NCBI Taxonomy" id="2715399"/>
    <lineage>
        <taxon>Bacteria</taxon>
        <taxon>Bacillati</taxon>
        <taxon>Actinomycetota</taxon>
        <taxon>Actinomycetes</taxon>
        <taxon>Streptosporangiales</taxon>
        <taxon>Nocardiopsidaceae</taxon>
        <taxon>Marinactinospora</taxon>
    </lineage>
</organism>
<accession>A0ABW2KD12</accession>
<dbReference type="RefSeq" id="WP_379869617.1">
    <property type="nucleotide sequence ID" value="NZ_JBHTBH010000002.1"/>
</dbReference>
<protein>
    <submittedName>
        <fullName evidence="2">ABC transporter substrate-binding protein</fullName>
    </submittedName>
</protein>
<evidence type="ECO:0000313" key="3">
    <source>
        <dbReference type="Proteomes" id="UP001596540"/>
    </source>
</evidence>
<dbReference type="Gene3D" id="3.40.190.10">
    <property type="entry name" value="Periplasmic binding protein-like II"/>
    <property type="match status" value="2"/>
</dbReference>
<dbReference type="PROSITE" id="PS51257">
    <property type="entry name" value="PROKAR_LIPOPROTEIN"/>
    <property type="match status" value="1"/>
</dbReference>
<keyword evidence="3" id="KW-1185">Reference proteome</keyword>
<feature type="signal peptide" evidence="1">
    <location>
        <begin position="1"/>
        <end position="27"/>
    </location>
</feature>
<dbReference type="Pfam" id="PF01547">
    <property type="entry name" value="SBP_bac_1"/>
    <property type="match status" value="1"/>
</dbReference>
<dbReference type="InterPro" id="IPR050490">
    <property type="entry name" value="Bact_solute-bd_prot1"/>
</dbReference>
<evidence type="ECO:0000313" key="2">
    <source>
        <dbReference type="EMBL" id="MFC7327365.1"/>
    </source>
</evidence>
<dbReference type="Proteomes" id="UP001596540">
    <property type="component" value="Unassembled WGS sequence"/>
</dbReference>
<comment type="caution">
    <text evidence="2">The sequence shown here is derived from an EMBL/GenBank/DDBJ whole genome shotgun (WGS) entry which is preliminary data.</text>
</comment>
<dbReference type="CDD" id="cd13585">
    <property type="entry name" value="PBP2_TMBP_like"/>
    <property type="match status" value="1"/>
</dbReference>
<feature type="chain" id="PRO_5046596786" evidence="1">
    <location>
        <begin position="28"/>
        <end position="425"/>
    </location>
</feature>
<reference evidence="3" key="1">
    <citation type="journal article" date="2019" name="Int. J. Syst. Evol. Microbiol.">
        <title>The Global Catalogue of Microorganisms (GCM) 10K type strain sequencing project: providing services to taxonomists for standard genome sequencing and annotation.</title>
        <authorList>
            <consortium name="The Broad Institute Genomics Platform"/>
            <consortium name="The Broad Institute Genome Sequencing Center for Infectious Disease"/>
            <person name="Wu L."/>
            <person name="Ma J."/>
        </authorList>
    </citation>
    <scope>NUCLEOTIDE SEQUENCE [LARGE SCALE GENOMIC DNA]</scope>
    <source>
        <strain evidence="3">CGMCC 4.7382</strain>
    </source>
</reference>
<gene>
    <name evidence="2" type="ORF">ACFQRF_06380</name>
</gene>
<keyword evidence="1" id="KW-0732">Signal</keyword>
<name>A0ABW2KD12_9ACTN</name>
<dbReference type="PANTHER" id="PTHR43649:SF30">
    <property type="entry name" value="ABC TRANSPORTER SUBSTRATE-BINDING PROTEIN"/>
    <property type="match status" value="1"/>
</dbReference>
<dbReference type="InterPro" id="IPR006059">
    <property type="entry name" value="SBP"/>
</dbReference>
<evidence type="ECO:0000256" key="1">
    <source>
        <dbReference type="SAM" id="SignalP"/>
    </source>
</evidence>